<keyword evidence="2" id="KW-1185">Reference proteome</keyword>
<comment type="caution">
    <text evidence="1">The sequence shown here is derived from an EMBL/GenBank/DDBJ whole genome shotgun (WGS) entry which is preliminary data.</text>
</comment>
<evidence type="ECO:0000313" key="1">
    <source>
        <dbReference type="EMBL" id="KAH9379439.1"/>
    </source>
</evidence>
<dbReference type="VEuPathDB" id="VectorBase:HLOH_060842"/>
<protein>
    <submittedName>
        <fullName evidence="1">Uncharacterized protein</fullName>
    </submittedName>
</protein>
<organism evidence="1 2">
    <name type="scientific">Haemaphysalis longicornis</name>
    <name type="common">Bush tick</name>
    <dbReference type="NCBI Taxonomy" id="44386"/>
    <lineage>
        <taxon>Eukaryota</taxon>
        <taxon>Metazoa</taxon>
        <taxon>Ecdysozoa</taxon>
        <taxon>Arthropoda</taxon>
        <taxon>Chelicerata</taxon>
        <taxon>Arachnida</taxon>
        <taxon>Acari</taxon>
        <taxon>Parasitiformes</taxon>
        <taxon>Ixodida</taxon>
        <taxon>Ixodoidea</taxon>
        <taxon>Ixodidae</taxon>
        <taxon>Haemaphysalinae</taxon>
        <taxon>Haemaphysalis</taxon>
    </lineage>
</organism>
<reference evidence="1 2" key="1">
    <citation type="journal article" date="2020" name="Cell">
        <title>Large-Scale Comparative Analyses of Tick Genomes Elucidate Their Genetic Diversity and Vector Capacities.</title>
        <authorList>
            <consortium name="Tick Genome and Microbiome Consortium (TIGMIC)"/>
            <person name="Jia N."/>
            <person name="Wang J."/>
            <person name="Shi W."/>
            <person name="Du L."/>
            <person name="Sun Y."/>
            <person name="Zhan W."/>
            <person name="Jiang J.F."/>
            <person name="Wang Q."/>
            <person name="Zhang B."/>
            <person name="Ji P."/>
            <person name="Bell-Sakyi L."/>
            <person name="Cui X.M."/>
            <person name="Yuan T.T."/>
            <person name="Jiang B.G."/>
            <person name="Yang W.F."/>
            <person name="Lam T.T."/>
            <person name="Chang Q.C."/>
            <person name="Ding S.J."/>
            <person name="Wang X.J."/>
            <person name="Zhu J.G."/>
            <person name="Ruan X.D."/>
            <person name="Zhao L."/>
            <person name="Wei J.T."/>
            <person name="Ye R.Z."/>
            <person name="Que T.C."/>
            <person name="Du C.H."/>
            <person name="Zhou Y.H."/>
            <person name="Cheng J.X."/>
            <person name="Dai P.F."/>
            <person name="Guo W.B."/>
            <person name="Han X.H."/>
            <person name="Huang E.J."/>
            <person name="Li L.F."/>
            <person name="Wei W."/>
            <person name="Gao Y.C."/>
            <person name="Liu J.Z."/>
            <person name="Shao H.Z."/>
            <person name="Wang X."/>
            <person name="Wang C.C."/>
            <person name="Yang T.C."/>
            <person name="Huo Q.B."/>
            <person name="Li W."/>
            <person name="Chen H.Y."/>
            <person name="Chen S.E."/>
            <person name="Zhou L.G."/>
            <person name="Ni X.B."/>
            <person name="Tian J.H."/>
            <person name="Sheng Y."/>
            <person name="Liu T."/>
            <person name="Pan Y.S."/>
            <person name="Xia L.Y."/>
            <person name="Li J."/>
            <person name="Zhao F."/>
            <person name="Cao W.C."/>
        </authorList>
    </citation>
    <scope>NUCLEOTIDE SEQUENCE [LARGE SCALE GENOMIC DNA]</scope>
    <source>
        <strain evidence="1">HaeL-2018</strain>
    </source>
</reference>
<accession>A0A9J6GYE0</accession>
<gene>
    <name evidence="1" type="ORF">HPB48_012992</name>
</gene>
<evidence type="ECO:0000313" key="2">
    <source>
        <dbReference type="Proteomes" id="UP000821853"/>
    </source>
</evidence>
<name>A0A9J6GYE0_HAELO</name>
<proteinExistence type="predicted"/>
<sequence>MGPYCGVRINGMLKARYAVDHFGQILHGKFEKRRRQDEALRCASVWELLDAQFTRSEVTCRICSSMTSVFVNVLALSSDLSGRFRLFLVFLSSLESLEIRRLGCLGVSLFACWKCGVVRWMFPLAFCATDLARVFLMCCV</sequence>
<dbReference type="AlphaFoldDB" id="A0A9J6GYE0"/>
<dbReference type="Proteomes" id="UP000821853">
    <property type="component" value="Chromosome 8"/>
</dbReference>
<dbReference type="EMBL" id="JABSTR010000010">
    <property type="protein sequence ID" value="KAH9379439.1"/>
    <property type="molecule type" value="Genomic_DNA"/>
</dbReference>